<dbReference type="Pfam" id="PF15312">
    <property type="entry name" value="JSRP"/>
    <property type="match status" value="1"/>
</dbReference>
<keyword evidence="2" id="KW-1185">Reference proteome</keyword>
<gene>
    <name evidence="3" type="primary">JSRP1</name>
</gene>
<feature type="compositionally biased region" description="Basic and acidic residues" evidence="1">
    <location>
        <begin position="12"/>
        <end position="39"/>
    </location>
</feature>
<feature type="region of interest" description="Disordered" evidence="1">
    <location>
        <begin position="1"/>
        <end position="41"/>
    </location>
</feature>
<name>A0ABM5ELY1_9SAUR</name>
<evidence type="ECO:0000256" key="1">
    <source>
        <dbReference type="SAM" id="MobiDB-lite"/>
    </source>
</evidence>
<evidence type="ECO:0000313" key="2">
    <source>
        <dbReference type="Proteomes" id="UP001652642"/>
    </source>
</evidence>
<feature type="region of interest" description="Disordered" evidence="1">
    <location>
        <begin position="82"/>
        <end position="182"/>
    </location>
</feature>
<dbReference type="GeneID" id="110072646"/>
<feature type="compositionally biased region" description="Acidic residues" evidence="1">
    <location>
        <begin position="253"/>
        <end position="306"/>
    </location>
</feature>
<organism evidence="2 3">
    <name type="scientific">Pogona vitticeps</name>
    <name type="common">central bearded dragon</name>
    <dbReference type="NCBI Taxonomy" id="103695"/>
    <lineage>
        <taxon>Eukaryota</taxon>
        <taxon>Metazoa</taxon>
        <taxon>Chordata</taxon>
        <taxon>Craniata</taxon>
        <taxon>Vertebrata</taxon>
        <taxon>Euteleostomi</taxon>
        <taxon>Lepidosauria</taxon>
        <taxon>Squamata</taxon>
        <taxon>Bifurcata</taxon>
        <taxon>Unidentata</taxon>
        <taxon>Episquamata</taxon>
        <taxon>Toxicofera</taxon>
        <taxon>Iguania</taxon>
        <taxon>Acrodonta</taxon>
        <taxon>Agamidae</taxon>
        <taxon>Amphibolurinae</taxon>
        <taxon>Pogona</taxon>
    </lineage>
</organism>
<feature type="compositionally biased region" description="Basic and acidic residues" evidence="1">
    <location>
        <begin position="368"/>
        <end position="409"/>
    </location>
</feature>
<reference evidence="3" key="1">
    <citation type="submission" date="2025-08" db="UniProtKB">
        <authorList>
            <consortium name="RefSeq"/>
        </authorList>
    </citation>
    <scope>IDENTIFICATION</scope>
</reference>
<dbReference type="InterPro" id="IPR026178">
    <property type="entry name" value="JSRP1"/>
</dbReference>
<dbReference type="RefSeq" id="XP_072834165.1">
    <property type="nucleotide sequence ID" value="XM_072978064.1"/>
</dbReference>
<protein>
    <submittedName>
        <fullName evidence="3">Junctional sarcoplasmic reticulum protein 1 isoform X1</fullName>
    </submittedName>
</protein>
<feature type="region of interest" description="Disordered" evidence="1">
    <location>
        <begin position="253"/>
        <end position="437"/>
    </location>
</feature>
<feature type="compositionally biased region" description="Acidic residues" evidence="1">
    <location>
        <begin position="345"/>
        <end position="354"/>
    </location>
</feature>
<dbReference type="Proteomes" id="UP001652642">
    <property type="component" value="Chromosome 7"/>
</dbReference>
<sequence length="437" mass="49981">MATEPCGVMGQNEDHPELIKEREIPAEETQKQTNKEKQGDAAVMANQEAGISTPNGIEKEEGGSLHVVEKDLDEFVDSVTEVAPSALPEKSPEEAKNPLSVKAPMKAPRAEQIAEKVLRAEKVPEKAPQAEKIPGREKTPEPKAARAEKAPRPQEKKPPEKARPAAPAAAKPVRRKTEARGKDTVPWEGLTLNKCLLVASLVAFLSVGCQVFQEIIEYSENVIKTELEAWTSESGVGELEERWFYERWLDWSDDEEPLEMEEDEEEEEEEEEEVLEIEGEEEEEEEEPELTDIEEKEEEEEGEQTEEVPVSKGSPRKSREKAVRREKISRGRARKDHEPVGKEREEEEEEEEEEPPSHGLRHRREGKAKREPQRQEEERKSHHREERDRGKGHPKPERDSRPRRLEPKITPRLSSSLSKEGAHKFGRHKVREAQRQD</sequence>
<accession>A0ABM5ELY1</accession>
<feature type="compositionally biased region" description="Basic and acidic residues" evidence="1">
    <location>
        <begin position="108"/>
        <end position="163"/>
    </location>
</feature>
<proteinExistence type="predicted"/>
<feature type="compositionally biased region" description="Basic and acidic residues" evidence="1">
    <location>
        <begin position="320"/>
        <end position="344"/>
    </location>
</feature>
<evidence type="ECO:0000313" key="3">
    <source>
        <dbReference type="RefSeq" id="XP_072834165.1"/>
    </source>
</evidence>